<organism evidence="1">
    <name type="scientific">Salix viminalis</name>
    <name type="common">Common osier</name>
    <name type="synonym">Basket willow</name>
    <dbReference type="NCBI Taxonomy" id="40686"/>
    <lineage>
        <taxon>Eukaryota</taxon>
        <taxon>Viridiplantae</taxon>
        <taxon>Streptophyta</taxon>
        <taxon>Embryophyta</taxon>
        <taxon>Tracheophyta</taxon>
        <taxon>Spermatophyta</taxon>
        <taxon>Magnoliopsida</taxon>
        <taxon>eudicotyledons</taxon>
        <taxon>Gunneridae</taxon>
        <taxon>Pentapetalae</taxon>
        <taxon>rosids</taxon>
        <taxon>fabids</taxon>
        <taxon>Malpighiales</taxon>
        <taxon>Salicaceae</taxon>
        <taxon>Saliceae</taxon>
        <taxon>Salix</taxon>
    </lineage>
</organism>
<protein>
    <recommendedName>
        <fullName evidence="2">Protein PRD1</fullName>
    </recommendedName>
</protein>
<dbReference type="SUPFAM" id="SSF48371">
    <property type="entry name" value="ARM repeat"/>
    <property type="match status" value="1"/>
</dbReference>
<dbReference type="InterPro" id="IPR044968">
    <property type="entry name" value="PRD1"/>
</dbReference>
<reference evidence="1" key="1">
    <citation type="submission" date="2019-03" db="EMBL/GenBank/DDBJ databases">
        <authorList>
            <person name="Mank J."/>
            <person name="Almeida P."/>
        </authorList>
    </citation>
    <scope>NUCLEOTIDE SEQUENCE</scope>
    <source>
        <strain evidence="1">78183</strain>
    </source>
</reference>
<dbReference type="PANTHER" id="PTHR36379">
    <property type="entry name" value="PROTEIN PRD1"/>
    <property type="match status" value="1"/>
</dbReference>
<dbReference type="PANTHER" id="PTHR36379:SF1">
    <property type="entry name" value="PUTATIVE RECOMBINATION INITIATION DEFECT 1-RELATED"/>
    <property type="match status" value="1"/>
</dbReference>
<sequence>MLFADSQDPYIDLDLVEEEEEEEEEIQSAAPNPHHLIQQRLCCSQGHRSTLTIQTEQGDGEGEVVGGGGGSICLHCFSNLITNPNAPTFHVSYALSQLSLAFSHPHFLPSLLSLHPHFLTSPLLPSLSFFNDDSIARNLISLITALSSSSSSVCSEFVTRLAHLISSSSTAWSTPSQLYLLHCFGILLLHCESSSSNLCYVHIKDEDALLSNLVAALQLPSSEEMRGEILFVLYKLCTIIRKDDGGGAPSRFTHCPKLLHLLLEALLKTHNDTVRFNCLALLTLLARQGCFESAYTIGKSGTKSWDEEADQLINVLFAESVKGPLLSSDTQIQISTLHLIFHYLCCVSPEQIQLLVDENIADYVFEIIRLSECKEPVVNSCLMVLSLLSTAEKGFTERLVVGFSTLIPVLRYVAEVPFHPVQHQTLTLVWKGISDCPGIGSVSQIEELVIVLARMFKGHNNGEMGMPAEIFITACSIFVALLNSPSFNGTSNLVTSLQETITHAVLACLNIPEKDPDQFLHALYLLKEAYACSPEEESMNDSSIMELRSCVVDICKSHLLPWIAMAINEVDEDIALGILETFHFILIQNSDVQAPQFAKILVSSSWFSFSFECLGLFPTEKMKWRVYLMLSSLVEILLGNDAGQPIREVVSNLPTDPIDLLLLLGQKSSKKAFLDCCQCAVLLILYTSSLYDDRLADEKSMLASLEQYILVNSNDLLCGVDDPLKMTQLINLYGLSRAAAMMNHQIPYSPEAERILFHLLNETEWDLPSSRIHLESLKWLFQQEKISKPLSNQILKSCRSNSSNRNQIIVNGENNQLMNLQVISEMASSPDNYVAELSVCLLIQLLEEESQEHDIISVVKLLTMITNIFPSASDQLCLHGIGHAIRTLYHNSSCGSSPQVSMAMTYLMFNILQSVHPEALCHDEAWLAVTVKLMSSLIPTQSVKCWSGEGLRVVAIFCLILHQSTNKVLVEASKTIFYSTSLASTINSMIHAACSKGPSLLDCDEETSTGENLMFALLLFYFSLRSIHHVVPGTVDWKKILNPSNRMQPLSTVSIHCHDLCRLLHFGSPPVKLVASYCLLELVTRLSEQRNTSHEELKSSMAYLTPIMVILKGLVFYSDVRASTNCSLCLSVILGWEKVDMTGARVIAKNTWWRLIVEEMAVSLAAPSLASKSFINHHKPAVHVAVALLKLQKSPEWMRTVFDGPCISGIIKNLEVSNVSSEMVLLFRELLNSRFLKEEQIACLNRIFQECRKRLYTEDCQNECSDEKLEKRTITADDLGEVCEYLIHVMSSTKSLDLDCGDLQTSKRLLEEIELFFKTSSTEDDR</sequence>
<evidence type="ECO:0000313" key="1">
    <source>
        <dbReference type="EMBL" id="VFU59471.1"/>
    </source>
</evidence>
<gene>
    <name evidence="1" type="ORF">SVIM_LOCUS438014</name>
</gene>
<name>A0A6N2N4A1_SALVM</name>
<dbReference type="GO" id="GO:0042138">
    <property type="term" value="P:meiotic DNA double-strand break formation"/>
    <property type="evidence" value="ECO:0007669"/>
    <property type="project" value="InterPro"/>
</dbReference>
<evidence type="ECO:0008006" key="2">
    <source>
        <dbReference type="Google" id="ProtNLM"/>
    </source>
</evidence>
<dbReference type="InterPro" id="IPR016024">
    <property type="entry name" value="ARM-type_fold"/>
</dbReference>
<proteinExistence type="predicted"/>
<dbReference type="EMBL" id="CAADRP010002040">
    <property type="protein sequence ID" value="VFU59471.1"/>
    <property type="molecule type" value="Genomic_DNA"/>
</dbReference>
<accession>A0A6N2N4A1</accession>
<dbReference type="Gene3D" id="1.25.10.10">
    <property type="entry name" value="Leucine-rich Repeat Variant"/>
    <property type="match status" value="1"/>
</dbReference>
<dbReference type="InterPro" id="IPR011989">
    <property type="entry name" value="ARM-like"/>
</dbReference>